<dbReference type="SUPFAM" id="SSF54631">
    <property type="entry name" value="CBS-domain pair"/>
    <property type="match status" value="1"/>
</dbReference>
<gene>
    <name evidence="4" type="ORF">HKN21_00730</name>
</gene>
<name>A0A7Y2E8I1_UNCEI</name>
<feature type="domain" description="CBS" evidence="3">
    <location>
        <begin position="81"/>
        <end position="136"/>
    </location>
</feature>
<evidence type="ECO:0000313" key="5">
    <source>
        <dbReference type="Proteomes" id="UP000547674"/>
    </source>
</evidence>
<dbReference type="Proteomes" id="UP000547674">
    <property type="component" value="Unassembled WGS sequence"/>
</dbReference>
<dbReference type="InterPro" id="IPR051257">
    <property type="entry name" value="Diverse_CBS-Domain"/>
</dbReference>
<dbReference type="Gene3D" id="3.10.580.10">
    <property type="entry name" value="CBS-domain"/>
    <property type="match status" value="1"/>
</dbReference>
<dbReference type="PANTHER" id="PTHR43080">
    <property type="entry name" value="CBS DOMAIN-CONTAINING PROTEIN CBSX3, MITOCHONDRIAL"/>
    <property type="match status" value="1"/>
</dbReference>
<dbReference type="PANTHER" id="PTHR43080:SF2">
    <property type="entry name" value="CBS DOMAIN-CONTAINING PROTEIN"/>
    <property type="match status" value="1"/>
</dbReference>
<reference evidence="4 5" key="1">
    <citation type="submission" date="2020-03" db="EMBL/GenBank/DDBJ databases">
        <title>Metabolic flexibility allows generalist bacteria to become dominant in a frequently disturbed ecosystem.</title>
        <authorList>
            <person name="Chen Y.-J."/>
            <person name="Leung P.M."/>
            <person name="Bay S.K."/>
            <person name="Hugenholtz P."/>
            <person name="Kessler A.J."/>
            <person name="Shelley G."/>
            <person name="Waite D.W."/>
            <person name="Cook P.L."/>
            <person name="Greening C."/>
        </authorList>
    </citation>
    <scope>NUCLEOTIDE SEQUENCE [LARGE SCALE GENOMIC DNA]</scope>
    <source>
        <strain evidence="4">SS_bin_28</strain>
    </source>
</reference>
<proteinExistence type="predicted"/>
<dbReference type="Pfam" id="PF00571">
    <property type="entry name" value="CBS"/>
    <property type="match status" value="2"/>
</dbReference>
<evidence type="ECO:0000313" key="4">
    <source>
        <dbReference type="EMBL" id="NNF05259.1"/>
    </source>
</evidence>
<keyword evidence="1 2" id="KW-0129">CBS domain</keyword>
<dbReference type="AlphaFoldDB" id="A0A7Y2E8I1"/>
<evidence type="ECO:0000259" key="3">
    <source>
        <dbReference type="PROSITE" id="PS51371"/>
    </source>
</evidence>
<dbReference type="SMART" id="SM00116">
    <property type="entry name" value="CBS"/>
    <property type="match status" value="2"/>
</dbReference>
<comment type="caution">
    <text evidence="4">The sequence shown here is derived from an EMBL/GenBank/DDBJ whole genome shotgun (WGS) entry which is preliminary data.</text>
</comment>
<dbReference type="InterPro" id="IPR000644">
    <property type="entry name" value="CBS_dom"/>
</dbReference>
<feature type="domain" description="CBS" evidence="3">
    <location>
        <begin position="14"/>
        <end position="72"/>
    </location>
</feature>
<dbReference type="InterPro" id="IPR046342">
    <property type="entry name" value="CBS_dom_sf"/>
</dbReference>
<evidence type="ECO:0000256" key="1">
    <source>
        <dbReference type="ARBA" id="ARBA00023122"/>
    </source>
</evidence>
<dbReference type="PROSITE" id="PS51371">
    <property type="entry name" value="CBS"/>
    <property type="match status" value="2"/>
</dbReference>
<accession>A0A7Y2E8I1</accession>
<sequence length="136" mass="15209">MNENRDSGRASDVMSQNYALVQGGITVGEALQIMRERNVYCLIVDKRTPDDEYGIVLARDIARHVLAKGRAPDRCNVYEIMSKPVISVRPEMHIRYCARLFHKFGISTAPVIDASDEIKGLVAYDELVVKGLAKDV</sequence>
<organism evidence="4 5">
    <name type="scientific">Eiseniibacteriota bacterium</name>
    <dbReference type="NCBI Taxonomy" id="2212470"/>
    <lineage>
        <taxon>Bacteria</taxon>
        <taxon>Candidatus Eiseniibacteriota</taxon>
    </lineage>
</organism>
<evidence type="ECO:0000256" key="2">
    <source>
        <dbReference type="PROSITE-ProRule" id="PRU00703"/>
    </source>
</evidence>
<dbReference type="EMBL" id="JABDJR010000022">
    <property type="protein sequence ID" value="NNF05259.1"/>
    <property type="molecule type" value="Genomic_DNA"/>
</dbReference>
<protein>
    <submittedName>
        <fullName evidence="4">CBS domain-containing protein</fullName>
    </submittedName>
</protein>